<feature type="domain" description="Reverse transcriptase zinc-binding" evidence="1">
    <location>
        <begin position="5"/>
        <end position="68"/>
    </location>
</feature>
<dbReference type="InterPro" id="IPR026960">
    <property type="entry name" value="RVT-Znf"/>
</dbReference>
<gene>
    <name evidence="2" type="ORF">G4B88_008535</name>
</gene>
<dbReference type="AlphaFoldDB" id="A0A7J6EKS0"/>
<accession>A0A7J6EKS0</accession>
<name>A0A7J6EKS0_CANSA</name>
<proteinExistence type="predicted"/>
<dbReference type="Proteomes" id="UP000583929">
    <property type="component" value="Unassembled WGS sequence"/>
</dbReference>
<evidence type="ECO:0000259" key="1">
    <source>
        <dbReference type="Pfam" id="PF13966"/>
    </source>
</evidence>
<comment type="caution">
    <text evidence="2">The sequence shown here is derived from an EMBL/GenBank/DDBJ whole genome shotgun (WGS) entry which is preliminary data.</text>
</comment>
<reference evidence="2 3" key="1">
    <citation type="journal article" date="2020" name="bioRxiv">
        <title>Sequence and annotation of 42 cannabis genomes reveals extensive copy number variation in cannabinoid synthesis and pathogen resistance genes.</title>
        <authorList>
            <person name="Mckernan K.J."/>
            <person name="Helbert Y."/>
            <person name="Kane L.T."/>
            <person name="Ebling H."/>
            <person name="Zhang L."/>
            <person name="Liu B."/>
            <person name="Eaton Z."/>
            <person name="Mclaughlin S."/>
            <person name="Kingan S."/>
            <person name="Baybayan P."/>
            <person name="Concepcion G."/>
            <person name="Jordan M."/>
            <person name="Riva A."/>
            <person name="Barbazuk W."/>
            <person name="Harkins T."/>
        </authorList>
    </citation>
    <scope>NUCLEOTIDE SEQUENCE [LARGE SCALE GENOMIC DNA]</scope>
    <source>
        <strain evidence="3">cv. Jamaican Lion 4</strain>
        <tissue evidence="2">Leaf</tissue>
    </source>
</reference>
<evidence type="ECO:0000313" key="3">
    <source>
        <dbReference type="Proteomes" id="UP000583929"/>
    </source>
</evidence>
<protein>
    <recommendedName>
        <fullName evidence="1">Reverse transcriptase zinc-binding domain-containing protein</fullName>
    </recommendedName>
</protein>
<dbReference type="Pfam" id="PF13966">
    <property type="entry name" value="zf-RVT"/>
    <property type="match status" value="1"/>
</dbReference>
<evidence type="ECO:0000313" key="2">
    <source>
        <dbReference type="EMBL" id="KAF4359052.1"/>
    </source>
</evidence>
<sequence>MIKYQHFVWNRVAMPKHQFIHWQIVNDRLLIRHHLQRVMQLENCLCPISGMIDENSAHLFFTCNFSQQAGMPINSEVRFHGYLLSPRAALPESSTLPCVPKSPADYTLLILF</sequence>
<dbReference type="EMBL" id="JAATIQ010000371">
    <property type="protein sequence ID" value="KAF4359052.1"/>
    <property type="molecule type" value="Genomic_DNA"/>
</dbReference>
<keyword evidence="3" id="KW-1185">Reference proteome</keyword>
<organism evidence="2 3">
    <name type="scientific">Cannabis sativa</name>
    <name type="common">Hemp</name>
    <name type="synonym">Marijuana</name>
    <dbReference type="NCBI Taxonomy" id="3483"/>
    <lineage>
        <taxon>Eukaryota</taxon>
        <taxon>Viridiplantae</taxon>
        <taxon>Streptophyta</taxon>
        <taxon>Embryophyta</taxon>
        <taxon>Tracheophyta</taxon>
        <taxon>Spermatophyta</taxon>
        <taxon>Magnoliopsida</taxon>
        <taxon>eudicotyledons</taxon>
        <taxon>Gunneridae</taxon>
        <taxon>Pentapetalae</taxon>
        <taxon>rosids</taxon>
        <taxon>fabids</taxon>
        <taxon>Rosales</taxon>
        <taxon>Cannabaceae</taxon>
        <taxon>Cannabis</taxon>
    </lineage>
</organism>